<dbReference type="InterPro" id="IPR011990">
    <property type="entry name" value="TPR-like_helical_dom_sf"/>
</dbReference>
<dbReference type="GO" id="GO:0003824">
    <property type="term" value="F:catalytic activity"/>
    <property type="evidence" value="ECO:0007669"/>
    <property type="project" value="InterPro"/>
</dbReference>
<evidence type="ECO:0000259" key="2">
    <source>
        <dbReference type="Pfam" id="PF01048"/>
    </source>
</evidence>
<evidence type="ECO:0000256" key="1">
    <source>
        <dbReference type="SAM" id="MobiDB-lite"/>
    </source>
</evidence>
<accession>A0AAV9UM47</accession>
<comment type="caution">
    <text evidence="4">The sequence shown here is derived from an EMBL/GenBank/DDBJ whole genome shotgun (WGS) entry which is preliminary data.</text>
</comment>
<dbReference type="Gene3D" id="1.25.40.10">
    <property type="entry name" value="Tetratricopeptide repeat domain"/>
    <property type="match status" value="2"/>
</dbReference>
<dbReference type="Pfam" id="PF25000">
    <property type="entry name" value="DUF7779"/>
    <property type="match status" value="1"/>
</dbReference>
<sequence>MTSKSHSSFRRLFANLRPRSRSNSSSRDRRRSPEARPNHETPPRSETRPSRETLPNSETRPNSEARPSSETRPNRDGPTIASSGITAVRSPHSRRPATRNDFEIAVICALPLEADAVSALFDHDWDEDNGPPYGKALGDINAYSTGAIGCHNVVLIHLPNMGKAGAAIGAANCMMSFPNIKLAIVVGICGAVPFKDGKEIVLGDVIISEGVVQYDFGRETTEGFAVKTGTLDSLGRPGLRIRGLLQQLKTTKSAAKLQRKMADYMAVLQAIPELQVECIYPGVANDKLFGPSDHHPADEKSCERCKGEIKRSRLKDPDGIPQPAIHIGLIASGDKVMKDAEKRDAAASKFGVVGFEMEGAGAWDLSSCIVIKGVCDYADSHKAKGWQRYAAATAAACMKAFLESWEPLQLSSVSGNFSDPPVTHAGPWFLVPYPRNEVFVGRKAILERLKQLPLRSTSQTRVSLFGLGGIGKTQIVLEYAYWLQGTWVDASVFWVHASNAERFRQSFTSIAQECRIPGYDDSKSDVLPLVKKWLESKDRGFWVMIIDNADDAQLFFGQQNRAQSGQASRNEGNMSRWLPECAHGSIVITTRDKQAALKLAKGKSPIEVSKMDDNESDQLLRTKLEVTGLEYDELSALSSRLENLPLALAQAAAFIQENCITVDQYIKLLDGSDQQVIDLLSEEFETVGRDSETSRAVAKTWILSFEQIQRQNTFASELLAIMSFFDRQAIPTEFLTCYGEGKEENRGEMALVKALGVLKAFSFVTMGKDETLDVHRLVQLVTRKWLDREQMIDKFAGLALLAVSNAYPFVEFENWPTCRKYLPHAYSVLQYKGSGPADENLARASLLHSVGTYLYSSGLWKDAERLLLEAVEMKGRLLGEEHIHTLTSMGNLALTFRNQGRWEEAEELGVQVIKALTEKLGADHLDTLTSMGNLALTFWNQGRWEEAEELEVQVVEARTAKLGVDHPDTLTSMDNLASTFRSQDRWEEAEELGAQVVKSRTAKLGADHPDTLTSMSNLASTFQSQGRWEEAEELEVQVMKARTAKLGADHPNTLTSMGNLASTFWNQGRWEEAEELEVQVMKALIAKLGANHPNTLTSMNNLACTWKRQGRLDEAMDLMRQCVLRRQQVLGPDHSYTTQSRSVLREWEAEANNI</sequence>
<dbReference type="Gene3D" id="3.40.50.1580">
    <property type="entry name" value="Nucleoside phosphorylase domain"/>
    <property type="match status" value="1"/>
</dbReference>
<dbReference type="PRINTS" id="PR00381">
    <property type="entry name" value="KINESINLIGHT"/>
</dbReference>
<evidence type="ECO:0000313" key="5">
    <source>
        <dbReference type="Proteomes" id="UP001375240"/>
    </source>
</evidence>
<dbReference type="SUPFAM" id="SSF53167">
    <property type="entry name" value="Purine and uridine phosphorylases"/>
    <property type="match status" value="1"/>
</dbReference>
<dbReference type="Gene3D" id="3.40.50.300">
    <property type="entry name" value="P-loop containing nucleotide triphosphate hydrolases"/>
    <property type="match status" value="1"/>
</dbReference>
<keyword evidence="5" id="KW-1185">Reference proteome</keyword>
<dbReference type="GO" id="GO:0009116">
    <property type="term" value="P:nucleoside metabolic process"/>
    <property type="evidence" value="ECO:0007669"/>
    <property type="project" value="InterPro"/>
</dbReference>
<dbReference type="AlphaFoldDB" id="A0AAV9UM47"/>
<dbReference type="SUPFAM" id="SSF48452">
    <property type="entry name" value="TPR-like"/>
    <property type="match status" value="2"/>
</dbReference>
<dbReference type="Proteomes" id="UP001375240">
    <property type="component" value="Unassembled WGS sequence"/>
</dbReference>
<evidence type="ECO:0000259" key="3">
    <source>
        <dbReference type="Pfam" id="PF25000"/>
    </source>
</evidence>
<reference evidence="4 5" key="1">
    <citation type="submission" date="2019-10" db="EMBL/GenBank/DDBJ databases">
        <authorList>
            <person name="Palmer J.M."/>
        </authorList>
    </citation>
    <scope>NUCLEOTIDE SEQUENCE [LARGE SCALE GENOMIC DNA]</scope>
    <source>
        <strain evidence="4 5">TWF696</strain>
    </source>
</reference>
<feature type="region of interest" description="Disordered" evidence="1">
    <location>
        <begin position="1"/>
        <end position="96"/>
    </location>
</feature>
<name>A0AAV9UM47_9PEZI</name>
<proteinExistence type="predicted"/>
<organism evidence="4 5">
    <name type="scientific">Orbilia brochopaga</name>
    <dbReference type="NCBI Taxonomy" id="3140254"/>
    <lineage>
        <taxon>Eukaryota</taxon>
        <taxon>Fungi</taxon>
        <taxon>Dikarya</taxon>
        <taxon>Ascomycota</taxon>
        <taxon>Pezizomycotina</taxon>
        <taxon>Orbiliomycetes</taxon>
        <taxon>Orbiliales</taxon>
        <taxon>Orbiliaceae</taxon>
        <taxon>Orbilia</taxon>
    </lineage>
</organism>
<evidence type="ECO:0000313" key="4">
    <source>
        <dbReference type="EMBL" id="KAK6344064.1"/>
    </source>
</evidence>
<dbReference type="InterPro" id="IPR027417">
    <property type="entry name" value="P-loop_NTPase"/>
</dbReference>
<feature type="compositionally biased region" description="Basic and acidic residues" evidence="1">
    <location>
        <begin position="31"/>
        <end position="51"/>
    </location>
</feature>
<dbReference type="EMBL" id="JAVHNQ010000006">
    <property type="protein sequence ID" value="KAK6344064.1"/>
    <property type="molecule type" value="Genomic_DNA"/>
</dbReference>
<dbReference type="InterPro" id="IPR053137">
    <property type="entry name" value="NLR-like"/>
</dbReference>
<dbReference type="PANTHER" id="PTHR46082">
    <property type="entry name" value="ATP/GTP-BINDING PROTEIN-RELATED"/>
    <property type="match status" value="1"/>
</dbReference>
<protein>
    <recommendedName>
        <fullName evidence="6">Nucleoside phosphorylase domain-containing protein</fullName>
    </recommendedName>
</protein>
<gene>
    <name evidence="4" type="ORF">TWF696_007710</name>
</gene>
<evidence type="ECO:0008006" key="6">
    <source>
        <dbReference type="Google" id="ProtNLM"/>
    </source>
</evidence>
<feature type="compositionally biased region" description="Basic and acidic residues" evidence="1">
    <location>
        <begin position="61"/>
        <end position="75"/>
    </location>
</feature>
<dbReference type="PANTHER" id="PTHR46082:SF6">
    <property type="entry name" value="AAA+ ATPASE DOMAIN-CONTAINING PROTEIN-RELATED"/>
    <property type="match status" value="1"/>
</dbReference>
<dbReference type="Pfam" id="PF01048">
    <property type="entry name" value="PNP_UDP_1"/>
    <property type="match status" value="1"/>
</dbReference>
<feature type="domain" description="DUF7779" evidence="3">
    <location>
        <begin position="711"/>
        <end position="790"/>
    </location>
</feature>
<dbReference type="InterPro" id="IPR035994">
    <property type="entry name" value="Nucleoside_phosphorylase_sf"/>
</dbReference>
<feature type="domain" description="Nucleoside phosphorylase" evidence="2">
    <location>
        <begin position="103"/>
        <end position="401"/>
    </location>
</feature>
<dbReference type="Pfam" id="PF13424">
    <property type="entry name" value="TPR_12"/>
    <property type="match status" value="2"/>
</dbReference>
<dbReference type="InterPro" id="IPR000845">
    <property type="entry name" value="Nucleoside_phosphorylase_d"/>
</dbReference>
<dbReference type="Pfam" id="PF13374">
    <property type="entry name" value="TPR_10"/>
    <property type="match status" value="3"/>
</dbReference>
<dbReference type="InterPro" id="IPR056681">
    <property type="entry name" value="DUF7779"/>
</dbReference>
<dbReference type="SUPFAM" id="SSF52540">
    <property type="entry name" value="P-loop containing nucleoside triphosphate hydrolases"/>
    <property type="match status" value="1"/>
</dbReference>